<evidence type="ECO:0000256" key="4">
    <source>
        <dbReference type="ARBA" id="ARBA00012564"/>
    </source>
</evidence>
<dbReference type="FunFam" id="2.60.40.1910:FF:000008">
    <property type="entry name" value="Aminopeptidase"/>
    <property type="match status" value="1"/>
</dbReference>
<evidence type="ECO:0000256" key="13">
    <source>
        <dbReference type="ARBA" id="ARBA00022833"/>
    </source>
</evidence>
<evidence type="ECO:0000256" key="11">
    <source>
        <dbReference type="ARBA" id="ARBA00022729"/>
    </source>
</evidence>
<dbReference type="GO" id="GO:0006508">
    <property type="term" value="P:proteolysis"/>
    <property type="evidence" value="ECO:0007669"/>
    <property type="project" value="UniProtKB-KW"/>
</dbReference>
<keyword evidence="7" id="KW-1003">Cell membrane</keyword>
<evidence type="ECO:0000259" key="26">
    <source>
        <dbReference type="Pfam" id="PF11838"/>
    </source>
</evidence>
<comment type="cofactor">
    <cofactor evidence="21">
        <name>Zn(2+)</name>
        <dbReference type="ChEBI" id="CHEBI:29105"/>
    </cofactor>
    <text evidence="21">Binds 1 zinc ion per subunit.</text>
</comment>
<feature type="region of interest" description="Disordered" evidence="23">
    <location>
        <begin position="931"/>
        <end position="997"/>
    </location>
</feature>
<dbReference type="InterPro" id="IPR045357">
    <property type="entry name" value="Aminopeptidase_N-like_N"/>
</dbReference>
<feature type="binding site" evidence="21">
    <location>
        <position position="345"/>
    </location>
    <ligand>
        <name>Zn(2+)</name>
        <dbReference type="ChEBI" id="CHEBI:29105"/>
        <note>catalytic</note>
    </ligand>
</feature>
<keyword evidence="12" id="KW-0378">Hydrolase</keyword>
<evidence type="ECO:0000256" key="10">
    <source>
        <dbReference type="ARBA" id="ARBA00022723"/>
    </source>
</evidence>
<dbReference type="GO" id="GO:0005615">
    <property type="term" value="C:extracellular space"/>
    <property type="evidence" value="ECO:0007669"/>
    <property type="project" value="TreeGrafter"/>
</dbReference>
<dbReference type="Pfam" id="PF11838">
    <property type="entry name" value="ERAP1_C"/>
    <property type="match status" value="1"/>
</dbReference>
<organism evidence="28">
    <name type="scientific">Culex pipiens</name>
    <name type="common">House mosquito</name>
    <dbReference type="NCBI Taxonomy" id="7175"/>
    <lineage>
        <taxon>Eukaryota</taxon>
        <taxon>Metazoa</taxon>
        <taxon>Ecdysozoa</taxon>
        <taxon>Arthropoda</taxon>
        <taxon>Hexapoda</taxon>
        <taxon>Insecta</taxon>
        <taxon>Pterygota</taxon>
        <taxon>Neoptera</taxon>
        <taxon>Endopterygota</taxon>
        <taxon>Diptera</taxon>
        <taxon>Nematocera</taxon>
        <taxon>Culicoidea</taxon>
        <taxon>Culicidae</taxon>
        <taxon>Culicinae</taxon>
        <taxon>Culicini</taxon>
        <taxon>Culex</taxon>
        <taxon>Culex</taxon>
    </lineage>
</organism>
<dbReference type="GO" id="GO:0043171">
    <property type="term" value="P:peptide catabolic process"/>
    <property type="evidence" value="ECO:0007669"/>
    <property type="project" value="TreeGrafter"/>
</dbReference>
<dbReference type="CDD" id="cd09601">
    <property type="entry name" value="M1_APN-Q_like"/>
    <property type="match status" value="1"/>
</dbReference>
<sequence length="1038" mass="116338">MDKSALLGSVSVVLVLLLVQSCSTVRAQVDGDNYRLPNNSYPLRYDLELTTYVHEDGSERQFRFDGKVKIELIVEDDRNSSITVHYRQTTITHVKLWSLFENGTENVLLDDDSSFTLDGRREFLTVTPTSLQVGTLFLEIEYYGELRKDNAGFYRSSYVDDMGRTRWLATTQFSSTDARHAFPCYDEPGIRAPIGLTVIHGEQYMVLSNNLPKDSTKGPLEGYQRTVFEDTPVMQPYLLGIIVSDFQGIPSAMDPRQSVYARQNAIQNGEANFILEAGTKILNILEQYLQTPFALPKIYQVAVPDFAAGAMENYGLVTYKEEKFFYDSQSSPMKQQHEIATVVGHEFGHQYFGNMVSPAWWSYLWMKEGFARFFEYFAADIAYPELKIRETYTVQKLQNAFDLDSLGSSRPMTYYVNTQTEIANVFDNIAYDKGGSIMRMFQHAFGPDTFRQALINYLRDNAFKGANPENFAWAIQQAIDASPTTALPQGVTAFTVLKSWTEQSGYPVLHVSRGNNLQVTLSQERYLLKTLDVTGSTWIVPYNFATSRNPNFDTTTDTRWLLTNSTVLPPEGWSSADWIIINKQQTGYYRVNYDERLWNLIIMQLQRNSTIINNINRAQLIDDSLNLARSGRLGYDIPLRLIASCLVSERNYVPLAAANQNLAVLARLFSGSDQLDLLKKYLLGAITPAFTDLGLITQPSDDLFTRQAREIVAKWACMMGSQECLSRAANIVQQSVGQDQAQVDPDLRSAIYCYGLKEASKDVFLAVWTKMQTSKDQSLRSDLIYALGCAESNELKQLFLNTSIADEANGLNYFGQERERIFSAIYSNGRNGMQIALNFFMENFRKINELYNKGNFGGRAIGSAITGMAKYIVDIELNGHFQQLIETLKQEGLLRDTDILRALEQSSENLQWVRTKGKDIENWLLAFYPAPTEEPETTTTTSAPTTTTTVPTTTTTTSSTTTTVPPTTTTTTPPTTTTTTAEQTTTTSSTDAESTSTVYVDSTTAEAFVGTTTEQPGGASVALISGWLLTLTIIVALN</sequence>
<evidence type="ECO:0000256" key="15">
    <source>
        <dbReference type="ARBA" id="ARBA00023136"/>
    </source>
</evidence>
<evidence type="ECO:0000259" key="27">
    <source>
        <dbReference type="Pfam" id="PF17900"/>
    </source>
</evidence>
<dbReference type="AlphaFoldDB" id="A0A8D8JNI0"/>
<dbReference type="EC" id="3.4.11.2" evidence="4"/>
<reference evidence="28" key="1">
    <citation type="submission" date="2021-05" db="EMBL/GenBank/DDBJ databases">
        <authorList>
            <person name="Alioto T."/>
            <person name="Alioto T."/>
            <person name="Gomez Garrido J."/>
        </authorList>
    </citation>
    <scope>NUCLEOTIDE SEQUENCE</scope>
</reference>
<evidence type="ECO:0000256" key="19">
    <source>
        <dbReference type="ARBA" id="ARBA00042613"/>
    </source>
</evidence>
<dbReference type="PANTHER" id="PTHR11533:SF290">
    <property type="entry name" value="AMINOPEPTIDASE"/>
    <property type="match status" value="1"/>
</dbReference>
<evidence type="ECO:0000256" key="16">
    <source>
        <dbReference type="ARBA" id="ARBA00023157"/>
    </source>
</evidence>
<dbReference type="InterPro" id="IPR001930">
    <property type="entry name" value="Peptidase_M1"/>
</dbReference>
<feature type="compositionally biased region" description="Low complexity" evidence="23">
    <location>
        <begin position="937"/>
        <end position="997"/>
    </location>
</feature>
<dbReference type="EMBL" id="HBUE01294407">
    <property type="protein sequence ID" value="CAG6575584.1"/>
    <property type="molecule type" value="Transcribed_RNA"/>
</dbReference>
<evidence type="ECO:0000256" key="5">
    <source>
        <dbReference type="ARBA" id="ARBA00015611"/>
    </source>
</evidence>
<feature type="binding site" evidence="21">
    <location>
        <position position="349"/>
    </location>
    <ligand>
        <name>Zn(2+)</name>
        <dbReference type="ChEBI" id="CHEBI:29105"/>
        <note>catalytic</note>
    </ligand>
</feature>
<evidence type="ECO:0000256" key="7">
    <source>
        <dbReference type="ARBA" id="ARBA00022475"/>
    </source>
</evidence>
<evidence type="ECO:0000259" key="25">
    <source>
        <dbReference type="Pfam" id="PF01433"/>
    </source>
</evidence>
<keyword evidence="6 28" id="KW-0031">Aminopeptidase</keyword>
<dbReference type="PRINTS" id="PR00756">
    <property type="entry name" value="ALADIPTASE"/>
</dbReference>
<dbReference type="GO" id="GO:0008270">
    <property type="term" value="F:zinc ion binding"/>
    <property type="evidence" value="ECO:0007669"/>
    <property type="project" value="InterPro"/>
</dbReference>
<keyword evidence="16" id="KW-1015">Disulfide bond</keyword>
<protein>
    <recommendedName>
        <fullName evidence="5">Aminopeptidase N</fullName>
        <ecNumber evidence="4">3.4.11.2</ecNumber>
    </recommendedName>
    <alternativeName>
        <fullName evidence="19">Microsomal aminopeptidase</fullName>
    </alternativeName>
</protein>
<evidence type="ECO:0000313" key="28">
    <source>
        <dbReference type="EMBL" id="CAG6575584.1"/>
    </source>
</evidence>
<dbReference type="InterPro" id="IPR024571">
    <property type="entry name" value="ERAP1-like_C_dom"/>
</dbReference>
<dbReference type="InterPro" id="IPR042097">
    <property type="entry name" value="Aminopeptidase_N-like_N_sf"/>
</dbReference>
<feature type="active site" description="Proton acceptor" evidence="20">
    <location>
        <position position="346"/>
    </location>
</feature>
<evidence type="ECO:0000256" key="17">
    <source>
        <dbReference type="ARBA" id="ARBA00023180"/>
    </source>
</evidence>
<keyword evidence="11 24" id="KW-0732">Signal</keyword>
<dbReference type="SUPFAM" id="SSF63737">
    <property type="entry name" value="Leukotriene A4 hydrolase N-terminal domain"/>
    <property type="match status" value="1"/>
</dbReference>
<evidence type="ECO:0000256" key="22">
    <source>
        <dbReference type="PIRSR" id="PIRSR634016-4"/>
    </source>
</evidence>
<comment type="subcellular location">
    <subcellularLocation>
        <location evidence="2">Cell membrane</location>
        <topology evidence="2">Lipid-anchor</topology>
        <topology evidence="2">GPI-anchor</topology>
    </subcellularLocation>
</comment>
<evidence type="ECO:0000256" key="24">
    <source>
        <dbReference type="SAM" id="SignalP"/>
    </source>
</evidence>
<dbReference type="FunFam" id="1.10.390.10:FF:000013">
    <property type="entry name" value="Aminopeptidase N"/>
    <property type="match status" value="1"/>
</dbReference>
<evidence type="ECO:0000256" key="21">
    <source>
        <dbReference type="PIRSR" id="PIRSR634016-3"/>
    </source>
</evidence>
<keyword evidence="17" id="KW-0325">Glycoprotein</keyword>
<proteinExistence type="inferred from homology"/>
<dbReference type="Gene3D" id="1.25.50.20">
    <property type="match status" value="1"/>
</dbReference>
<dbReference type="GO" id="GO:0098552">
    <property type="term" value="C:side of membrane"/>
    <property type="evidence" value="ECO:0007669"/>
    <property type="project" value="UniProtKB-KW"/>
</dbReference>
<evidence type="ECO:0000256" key="9">
    <source>
        <dbReference type="ARBA" id="ARBA00022670"/>
    </source>
</evidence>
<evidence type="ECO:0000256" key="2">
    <source>
        <dbReference type="ARBA" id="ARBA00004609"/>
    </source>
</evidence>
<accession>A0A8D8JNI0</accession>
<dbReference type="PANTHER" id="PTHR11533">
    <property type="entry name" value="PROTEASE M1 ZINC METALLOPROTEASE"/>
    <property type="match status" value="1"/>
</dbReference>
<feature type="site" description="Transition state stabilizer" evidence="22">
    <location>
        <position position="431"/>
    </location>
</feature>
<dbReference type="InterPro" id="IPR014782">
    <property type="entry name" value="Peptidase_M1_dom"/>
</dbReference>
<name>A0A8D8JNI0_CULPI</name>
<comment type="similarity">
    <text evidence="3">Belongs to the peptidase M1 family.</text>
</comment>
<feature type="domain" description="Aminopeptidase N-like N-terminal" evidence="27">
    <location>
        <begin position="42"/>
        <end position="238"/>
    </location>
</feature>
<evidence type="ECO:0000256" key="14">
    <source>
        <dbReference type="ARBA" id="ARBA00023049"/>
    </source>
</evidence>
<keyword evidence="13 21" id="KW-0862">Zinc</keyword>
<evidence type="ECO:0000256" key="6">
    <source>
        <dbReference type="ARBA" id="ARBA00022438"/>
    </source>
</evidence>
<evidence type="ECO:0000256" key="12">
    <source>
        <dbReference type="ARBA" id="ARBA00022801"/>
    </source>
</evidence>
<dbReference type="GO" id="GO:0005737">
    <property type="term" value="C:cytoplasm"/>
    <property type="evidence" value="ECO:0007669"/>
    <property type="project" value="TreeGrafter"/>
</dbReference>
<dbReference type="Gene3D" id="1.10.390.10">
    <property type="entry name" value="Neutral Protease Domain 2"/>
    <property type="match status" value="1"/>
</dbReference>
<dbReference type="GO" id="GO:0070006">
    <property type="term" value="F:metalloaminopeptidase activity"/>
    <property type="evidence" value="ECO:0007669"/>
    <property type="project" value="TreeGrafter"/>
</dbReference>
<feature type="domain" description="ERAP1-like C-terminal" evidence="26">
    <location>
        <begin position="578"/>
        <end position="884"/>
    </location>
</feature>
<evidence type="ECO:0000256" key="1">
    <source>
        <dbReference type="ARBA" id="ARBA00000098"/>
    </source>
</evidence>
<comment type="catalytic activity">
    <reaction evidence="1">
        <text>Release of an N-terminal amino acid, Xaa-|-Yaa- from a peptide, amide or arylamide. Xaa is preferably Ala, but may be most amino acids including Pro (slow action). When a terminal hydrophobic residue is followed by a prolyl residue, the two may be released as an intact Xaa-Pro dipeptide.</text>
        <dbReference type="EC" id="3.4.11.2"/>
    </reaction>
</comment>
<feature type="binding site" evidence="21">
    <location>
        <position position="368"/>
    </location>
    <ligand>
        <name>Zn(2+)</name>
        <dbReference type="ChEBI" id="CHEBI:29105"/>
        <note>catalytic</note>
    </ligand>
</feature>
<evidence type="ECO:0000256" key="20">
    <source>
        <dbReference type="PIRSR" id="PIRSR634016-1"/>
    </source>
</evidence>
<dbReference type="Pfam" id="PF17900">
    <property type="entry name" value="Peptidase_M1_N"/>
    <property type="match status" value="1"/>
</dbReference>
<dbReference type="InterPro" id="IPR034016">
    <property type="entry name" value="M1_APN-typ"/>
</dbReference>
<dbReference type="Pfam" id="PF01433">
    <property type="entry name" value="Peptidase_M1"/>
    <property type="match status" value="1"/>
</dbReference>
<keyword evidence="14" id="KW-0482">Metalloprotease</keyword>
<dbReference type="GO" id="GO:0042277">
    <property type="term" value="F:peptide binding"/>
    <property type="evidence" value="ECO:0007669"/>
    <property type="project" value="TreeGrafter"/>
</dbReference>
<keyword evidence="15" id="KW-0472">Membrane</keyword>
<keyword evidence="9" id="KW-0645">Protease</keyword>
<dbReference type="PROSITE" id="PS51257">
    <property type="entry name" value="PROKAR_LIPOPROTEIN"/>
    <property type="match status" value="1"/>
</dbReference>
<dbReference type="FunFam" id="1.25.50.20:FF:000001">
    <property type="entry name" value="Aminopeptidase"/>
    <property type="match status" value="1"/>
</dbReference>
<dbReference type="InterPro" id="IPR050344">
    <property type="entry name" value="Peptidase_M1_aminopeptidases"/>
</dbReference>
<evidence type="ECO:0000256" key="18">
    <source>
        <dbReference type="ARBA" id="ARBA00023288"/>
    </source>
</evidence>
<keyword evidence="10 21" id="KW-0479">Metal-binding</keyword>
<feature type="domain" description="Peptidase M1 membrane alanine aminopeptidase" evidence="25">
    <location>
        <begin position="274"/>
        <end position="480"/>
    </location>
</feature>
<dbReference type="Gene3D" id="2.60.40.1910">
    <property type="match status" value="1"/>
</dbReference>
<evidence type="ECO:0000256" key="8">
    <source>
        <dbReference type="ARBA" id="ARBA00022622"/>
    </source>
</evidence>
<dbReference type="GO" id="GO:0016285">
    <property type="term" value="F:alanyl aminopeptidase activity"/>
    <property type="evidence" value="ECO:0007669"/>
    <property type="project" value="UniProtKB-EC"/>
</dbReference>
<dbReference type="InterPro" id="IPR027268">
    <property type="entry name" value="Peptidase_M4/M1_CTD_sf"/>
</dbReference>
<feature type="chain" id="PRO_5033669778" description="Aminopeptidase N" evidence="24">
    <location>
        <begin position="28"/>
        <end position="1038"/>
    </location>
</feature>
<dbReference type="SUPFAM" id="SSF55486">
    <property type="entry name" value="Metalloproteases ('zincins'), catalytic domain"/>
    <property type="match status" value="1"/>
</dbReference>
<dbReference type="Gene3D" id="2.60.40.1730">
    <property type="entry name" value="tricorn interacting facor f3 domain"/>
    <property type="match status" value="1"/>
</dbReference>
<dbReference type="GO" id="GO:0005886">
    <property type="term" value="C:plasma membrane"/>
    <property type="evidence" value="ECO:0007669"/>
    <property type="project" value="UniProtKB-SubCell"/>
</dbReference>
<keyword evidence="8" id="KW-0336">GPI-anchor</keyword>
<feature type="signal peptide" evidence="24">
    <location>
        <begin position="1"/>
        <end position="27"/>
    </location>
</feature>
<evidence type="ECO:0000256" key="23">
    <source>
        <dbReference type="SAM" id="MobiDB-lite"/>
    </source>
</evidence>
<evidence type="ECO:0000256" key="3">
    <source>
        <dbReference type="ARBA" id="ARBA00010136"/>
    </source>
</evidence>
<dbReference type="EMBL" id="HBUE01188608">
    <property type="protein sequence ID" value="CAG6523909.1"/>
    <property type="molecule type" value="Transcribed_RNA"/>
</dbReference>
<keyword evidence="18" id="KW-0449">Lipoprotein</keyword>